<evidence type="ECO:0000313" key="2">
    <source>
        <dbReference type="EMBL" id="TDY59499.1"/>
    </source>
</evidence>
<dbReference type="Pfam" id="PF03480">
    <property type="entry name" value="DctP"/>
    <property type="match status" value="1"/>
</dbReference>
<dbReference type="InterPro" id="IPR038404">
    <property type="entry name" value="TRAP_DctP_sf"/>
</dbReference>
<dbReference type="CDD" id="cd13683">
    <property type="entry name" value="PBP2_TRAP_DctP6_7"/>
    <property type="match status" value="1"/>
</dbReference>
<gene>
    <name evidence="2" type="ORF">C8D99_1126</name>
</gene>
<dbReference type="GO" id="GO:0055085">
    <property type="term" value="P:transmembrane transport"/>
    <property type="evidence" value="ECO:0007669"/>
    <property type="project" value="InterPro"/>
</dbReference>
<keyword evidence="1" id="KW-0732">Signal</keyword>
<dbReference type="PANTHER" id="PTHR33376:SF5">
    <property type="entry name" value="EXTRACYTOPLASMIC SOLUTE RECEPTOR PROTEIN"/>
    <property type="match status" value="1"/>
</dbReference>
<dbReference type="RefSeq" id="WP_133957894.1">
    <property type="nucleotide sequence ID" value="NZ_SORI01000012.1"/>
</dbReference>
<dbReference type="Proteomes" id="UP000295066">
    <property type="component" value="Unassembled WGS sequence"/>
</dbReference>
<comment type="caution">
    <text evidence="2">The sequence shown here is derived from an EMBL/GenBank/DDBJ whole genome shotgun (WGS) entry which is preliminary data.</text>
</comment>
<dbReference type="EMBL" id="SORI01000012">
    <property type="protein sequence ID" value="TDY59499.1"/>
    <property type="molecule type" value="Genomic_DNA"/>
</dbReference>
<dbReference type="OrthoDB" id="1646at2"/>
<protein>
    <submittedName>
        <fullName evidence="2">TRAP-type C4-dicarboxylate transport system substrate-binding protein</fullName>
    </submittedName>
</protein>
<organism evidence="2 3">
    <name type="scientific">Aminivibrio pyruvatiphilus</name>
    <dbReference type="NCBI Taxonomy" id="1005740"/>
    <lineage>
        <taxon>Bacteria</taxon>
        <taxon>Thermotogati</taxon>
        <taxon>Synergistota</taxon>
        <taxon>Synergistia</taxon>
        <taxon>Synergistales</taxon>
        <taxon>Aminobacteriaceae</taxon>
        <taxon>Aminivibrio</taxon>
    </lineage>
</organism>
<keyword evidence="3" id="KW-1185">Reference proteome</keyword>
<name>A0A4R8M2Y5_9BACT</name>
<proteinExistence type="predicted"/>
<dbReference type="PANTHER" id="PTHR33376">
    <property type="match status" value="1"/>
</dbReference>
<dbReference type="NCBIfam" id="NF037995">
    <property type="entry name" value="TRAP_S1"/>
    <property type="match status" value="1"/>
</dbReference>
<dbReference type="AlphaFoldDB" id="A0A4R8M2Y5"/>
<reference evidence="2 3" key="1">
    <citation type="submission" date="2019-03" db="EMBL/GenBank/DDBJ databases">
        <title>Genomic Encyclopedia of Type Strains, Phase IV (KMG-IV): sequencing the most valuable type-strain genomes for metagenomic binning, comparative biology and taxonomic classification.</title>
        <authorList>
            <person name="Goeker M."/>
        </authorList>
    </citation>
    <scope>NUCLEOTIDE SEQUENCE [LARGE SCALE GENOMIC DNA]</scope>
    <source>
        <strain evidence="2 3">DSM 25964</strain>
    </source>
</reference>
<dbReference type="InterPro" id="IPR018389">
    <property type="entry name" value="DctP_fam"/>
</dbReference>
<evidence type="ECO:0000313" key="3">
    <source>
        <dbReference type="Proteomes" id="UP000295066"/>
    </source>
</evidence>
<dbReference type="Gene3D" id="3.40.190.170">
    <property type="entry name" value="Bacterial extracellular solute-binding protein, family 7"/>
    <property type="match status" value="1"/>
</dbReference>
<accession>A0A4R8M2Y5</accession>
<sequence>MRNRNLGALFVVAAFVASVFAVGFISPALAADGKVFQWKFQSHHTPGSLAVESVIKPFIERVEKMSGGRLKMSLHYAGELVDYAEVDKALQANMIQISNTSSLFFRGAIPMGWITAPNMPPFVTRTNDEFNELFHHRGIDQLVGEALAERGIKYLGCHSVGNTYFWSKKPINSLEDLKGFKVRFFGSMSDFVEHFGASPVMLPHPETYMAIAMGTLDGSGTAWWLYRDLKLYEVCKYFVGPAFQVPQGMELWASQKAWNELPADLQAIVEAAAEVFNKDYMDAVTMQEKEMFNKSFKEWGTTYTEFSPEEVVRITQEFSIPYLDKIAEEQGKKDPRVIKAVEIIKQFMKDYGYIK</sequence>
<evidence type="ECO:0000256" key="1">
    <source>
        <dbReference type="ARBA" id="ARBA00022729"/>
    </source>
</evidence>